<protein>
    <submittedName>
        <fullName evidence="8">Methyl-accepting chemotaxis protein</fullName>
    </submittedName>
</protein>
<gene>
    <name evidence="8" type="ORF">EJ903_18410</name>
</gene>
<evidence type="ECO:0000256" key="5">
    <source>
        <dbReference type="SAM" id="Phobius"/>
    </source>
</evidence>
<dbReference type="InterPro" id="IPR003660">
    <property type="entry name" value="HAMP_dom"/>
</dbReference>
<accession>A0A3S0HYK8</accession>
<proteinExistence type="inferred from homology"/>
<dbReference type="PANTHER" id="PTHR32089">
    <property type="entry name" value="METHYL-ACCEPTING CHEMOTAXIS PROTEIN MCPB"/>
    <property type="match status" value="1"/>
</dbReference>
<feature type="domain" description="Methyl-accepting transducer" evidence="6">
    <location>
        <begin position="307"/>
        <end position="543"/>
    </location>
</feature>
<comment type="similarity">
    <text evidence="2">Belongs to the methyl-accepting chemotaxis (MCP) protein family.</text>
</comment>
<evidence type="ECO:0000259" key="6">
    <source>
        <dbReference type="PROSITE" id="PS50111"/>
    </source>
</evidence>
<dbReference type="PROSITE" id="PS50111">
    <property type="entry name" value="CHEMOTAXIS_TRANSDUC_2"/>
    <property type="match status" value="1"/>
</dbReference>
<dbReference type="EMBL" id="RXMA01000020">
    <property type="protein sequence ID" value="RTR17193.1"/>
    <property type="molecule type" value="Genomic_DNA"/>
</dbReference>
<feature type="transmembrane region" description="Helical" evidence="5">
    <location>
        <begin position="14"/>
        <end position="36"/>
    </location>
</feature>
<comment type="caution">
    <text evidence="8">The sequence shown here is derived from an EMBL/GenBank/DDBJ whole genome shotgun (WGS) entry which is preliminary data.</text>
</comment>
<dbReference type="PROSITE" id="PS50885">
    <property type="entry name" value="HAMP"/>
    <property type="match status" value="1"/>
</dbReference>
<dbReference type="Pfam" id="PF00672">
    <property type="entry name" value="HAMP"/>
    <property type="match status" value="1"/>
</dbReference>
<dbReference type="RefSeq" id="WP_126618173.1">
    <property type="nucleotide sequence ID" value="NZ_JBHUCY010000056.1"/>
</dbReference>
<keyword evidence="5" id="KW-1133">Transmembrane helix</keyword>
<evidence type="ECO:0000313" key="8">
    <source>
        <dbReference type="EMBL" id="RTR17193.1"/>
    </source>
</evidence>
<reference evidence="8 9" key="1">
    <citation type="submission" date="2018-12" db="EMBL/GenBank/DDBJ databases">
        <authorList>
            <person name="Yang Y."/>
        </authorList>
    </citation>
    <scope>NUCLEOTIDE SEQUENCE [LARGE SCALE GENOMIC DNA]</scope>
    <source>
        <strain evidence="8 9">L-25-5w-1</strain>
    </source>
</reference>
<dbReference type="Gene3D" id="6.10.340.10">
    <property type="match status" value="1"/>
</dbReference>
<evidence type="ECO:0000256" key="2">
    <source>
        <dbReference type="ARBA" id="ARBA00029447"/>
    </source>
</evidence>
<dbReference type="Pfam" id="PF00015">
    <property type="entry name" value="MCPsignal"/>
    <property type="match status" value="1"/>
</dbReference>
<organism evidence="8 9">
    <name type="scientific">Azospirillum griseum</name>
    <dbReference type="NCBI Taxonomy" id="2496639"/>
    <lineage>
        <taxon>Bacteria</taxon>
        <taxon>Pseudomonadati</taxon>
        <taxon>Pseudomonadota</taxon>
        <taxon>Alphaproteobacteria</taxon>
        <taxon>Rhodospirillales</taxon>
        <taxon>Azospirillaceae</taxon>
        <taxon>Azospirillum</taxon>
    </lineage>
</organism>
<sequence>MKGGVLGRLAGLSVAARVFVAPLMGIVLTVGALVLADRQADQSVSAVDSIHRSAAERRGQIDRLVATAYVIHSDVSRHLALSGSGIEDAKLQQMRDAIARNTKQARGVIDALRAMPLTDAERAMLADVSARVDAYAKAVDEMNQMAAIDRLIGIPMMAHTDDQFKALTDRIVAVQDAIGQSTAKAIEDTRVDAEAARDRFALVMAGLLVAMMAGGLVLARSITRPLQDLSQTTTDLAAGKLDGVIDGAWMKNEIGAMARALEVFQTNAREVERLTAEQARQKAQAEEEKRRAIHALADLFEARVSEVVQQVGSGAHQVRGNAAGMLERATSANRQAATVAAASQQAGASVQTAAAATEQMSASITEIGSQVRRSFDMVRGAVRAVEETNGHVLGLSDAANRIGEIVGLINAIAAQTNLLALNATIEAARAGEAGKGFAVVASEVKNLANQTAKATEDIGAQIATMQQVTDSAVSAIKGVGDTVVSIDEIVGSIATAMDQQSAATREITRSVQEAASGTTEVSQTITSVSTSAGETGVAAGEVLRAAELLDGQAVALNREVKDFIGRLRQG</sequence>
<evidence type="ECO:0000256" key="1">
    <source>
        <dbReference type="ARBA" id="ARBA00023224"/>
    </source>
</evidence>
<keyword evidence="5" id="KW-0472">Membrane</keyword>
<feature type="domain" description="HAMP" evidence="7">
    <location>
        <begin position="220"/>
        <end position="273"/>
    </location>
</feature>
<feature type="coiled-coil region" evidence="4">
    <location>
        <begin position="268"/>
        <end position="302"/>
    </location>
</feature>
<keyword evidence="9" id="KW-1185">Reference proteome</keyword>
<dbReference type="GO" id="GO:0006935">
    <property type="term" value="P:chemotaxis"/>
    <property type="evidence" value="ECO:0007669"/>
    <property type="project" value="InterPro"/>
</dbReference>
<keyword evidence="4" id="KW-0175">Coiled coil</keyword>
<evidence type="ECO:0000256" key="4">
    <source>
        <dbReference type="SAM" id="Coils"/>
    </source>
</evidence>
<dbReference type="Gene3D" id="1.10.287.950">
    <property type="entry name" value="Methyl-accepting chemotaxis protein"/>
    <property type="match status" value="1"/>
</dbReference>
<dbReference type="SUPFAM" id="SSF58104">
    <property type="entry name" value="Methyl-accepting chemotaxis protein (MCP) signaling domain"/>
    <property type="match status" value="1"/>
</dbReference>
<dbReference type="PANTHER" id="PTHR32089:SF112">
    <property type="entry name" value="LYSOZYME-LIKE PROTEIN-RELATED"/>
    <property type="match status" value="1"/>
</dbReference>
<dbReference type="GO" id="GO:0004888">
    <property type="term" value="F:transmembrane signaling receptor activity"/>
    <property type="evidence" value="ECO:0007669"/>
    <property type="project" value="InterPro"/>
</dbReference>
<evidence type="ECO:0000259" key="7">
    <source>
        <dbReference type="PROSITE" id="PS50885"/>
    </source>
</evidence>
<dbReference type="GO" id="GO:0007165">
    <property type="term" value="P:signal transduction"/>
    <property type="evidence" value="ECO:0007669"/>
    <property type="project" value="UniProtKB-KW"/>
</dbReference>
<dbReference type="GO" id="GO:0016020">
    <property type="term" value="C:membrane"/>
    <property type="evidence" value="ECO:0007669"/>
    <property type="project" value="InterPro"/>
</dbReference>
<name>A0A3S0HYK8_9PROT</name>
<evidence type="ECO:0000256" key="3">
    <source>
        <dbReference type="PROSITE-ProRule" id="PRU00284"/>
    </source>
</evidence>
<feature type="transmembrane region" description="Helical" evidence="5">
    <location>
        <begin position="200"/>
        <end position="219"/>
    </location>
</feature>
<dbReference type="InterPro" id="IPR004089">
    <property type="entry name" value="MCPsignal_dom"/>
</dbReference>
<keyword evidence="1 3" id="KW-0807">Transducer</keyword>
<dbReference type="Proteomes" id="UP000277007">
    <property type="component" value="Unassembled WGS sequence"/>
</dbReference>
<dbReference type="AlphaFoldDB" id="A0A3S0HYK8"/>
<keyword evidence="5" id="KW-0812">Transmembrane</keyword>
<dbReference type="PRINTS" id="PR00260">
    <property type="entry name" value="CHEMTRNSDUCR"/>
</dbReference>
<dbReference type="SMART" id="SM00283">
    <property type="entry name" value="MA"/>
    <property type="match status" value="1"/>
</dbReference>
<dbReference type="OrthoDB" id="7294848at2"/>
<dbReference type="InterPro" id="IPR004090">
    <property type="entry name" value="Chemotax_Me-accpt_rcpt"/>
</dbReference>
<dbReference type="SMART" id="SM00304">
    <property type="entry name" value="HAMP"/>
    <property type="match status" value="1"/>
</dbReference>
<evidence type="ECO:0000313" key="9">
    <source>
        <dbReference type="Proteomes" id="UP000277007"/>
    </source>
</evidence>